<dbReference type="Proteomes" id="UP001341840">
    <property type="component" value="Unassembled WGS sequence"/>
</dbReference>
<dbReference type="EMBL" id="JASCZI010273105">
    <property type="protein sequence ID" value="MED6224234.1"/>
    <property type="molecule type" value="Genomic_DNA"/>
</dbReference>
<reference evidence="1 2" key="1">
    <citation type="journal article" date="2023" name="Plants (Basel)">
        <title>Bridging the Gap: Combining Genomics and Transcriptomics Approaches to Understand Stylosanthes scabra, an Orphan Legume from the Brazilian Caatinga.</title>
        <authorList>
            <person name="Ferreira-Neto J.R.C."/>
            <person name="da Silva M.D."/>
            <person name="Binneck E."/>
            <person name="de Melo N.F."/>
            <person name="da Silva R.H."/>
            <person name="de Melo A.L.T.M."/>
            <person name="Pandolfi V."/>
            <person name="Bustamante F.O."/>
            <person name="Brasileiro-Vidal A.C."/>
            <person name="Benko-Iseppon A.M."/>
        </authorList>
    </citation>
    <scope>NUCLEOTIDE SEQUENCE [LARGE SCALE GENOMIC DNA]</scope>
    <source>
        <tissue evidence="1">Leaves</tissue>
    </source>
</reference>
<sequence length="173" mass="19759">MVSFRRARKKWVGFDSSAGQYEPEKLASLYAECTFFRIKLYVVFPQLTKDFQEVFFMSSALWCFCYHVVNIDFHVAADLLSKDLVHKHLIGGTCIFKSKGHNLITKVLSTNLSMQGRGYASFGQALFRSDCWVDSQFVAYDVGVNAWHISWTPCKEVGVILEQLDEVSFVLGF</sequence>
<proteinExistence type="predicted"/>
<organism evidence="1 2">
    <name type="scientific">Stylosanthes scabra</name>
    <dbReference type="NCBI Taxonomy" id="79078"/>
    <lineage>
        <taxon>Eukaryota</taxon>
        <taxon>Viridiplantae</taxon>
        <taxon>Streptophyta</taxon>
        <taxon>Embryophyta</taxon>
        <taxon>Tracheophyta</taxon>
        <taxon>Spermatophyta</taxon>
        <taxon>Magnoliopsida</taxon>
        <taxon>eudicotyledons</taxon>
        <taxon>Gunneridae</taxon>
        <taxon>Pentapetalae</taxon>
        <taxon>rosids</taxon>
        <taxon>fabids</taxon>
        <taxon>Fabales</taxon>
        <taxon>Fabaceae</taxon>
        <taxon>Papilionoideae</taxon>
        <taxon>50 kb inversion clade</taxon>
        <taxon>dalbergioids sensu lato</taxon>
        <taxon>Dalbergieae</taxon>
        <taxon>Pterocarpus clade</taxon>
        <taxon>Stylosanthes</taxon>
    </lineage>
</organism>
<evidence type="ECO:0000313" key="2">
    <source>
        <dbReference type="Proteomes" id="UP001341840"/>
    </source>
</evidence>
<evidence type="ECO:0000313" key="1">
    <source>
        <dbReference type="EMBL" id="MED6224234.1"/>
    </source>
</evidence>
<protein>
    <submittedName>
        <fullName evidence="1">Uncharacterized protein</fullName>
    </submittedName>
</protein>
<name>A0ABU6ZQJ9_9FABA</name>
<gene>
    <name evidence="1" type="ORF">PIB30_081984</name>
</gene>
<comment type="caution">
    <text evidence="1">The sequence shown here is derived from an EMBL/GenBank/DDBJ whole genome shotgun (WGS) entry which is preliminary data.</text>
</comment>
<accession>A0ABU6ZQJ9</accession>
<keyword evidence="2" id="KW-1185">Reference proteome</keyword>